<keyword evidence="3" id="KW-0201">Cytochrome c-type biogenesis</keyword>
<gene>
    <name evidence="9" type="primary">ccsB</name>
    <name evidence="9" type="ORF">GCM10009613_51740</name>
</gene>
<dbReference type="EMBL" id="BAAAJK010000036">
    <property type="protein sequence ID" value="GAA1398059.1"/>
    <property type="molecule type" value="Genomic_DNA"/>
</dbReference>
<sequence>MLVDPITSMWSDRLFQATLVVLLLAMIFTSLEYAATRVARAPRRRAAVGAGDGGADAEISDTPDGPDGSEGASGDGSRTGRTRADRYGRIGISLMILAVVLHAGSIVLRGLATYRWPLGNMYEFTSALCLMAVGAWLVLVRKHPPLRPAGVFVLTPILLLMFITGTVLYAEAAPVVPALQSYWIIIHVTTITLASGMLLVPGVASLLFLMKRNERPAALAAKLPGAEALDRLAYRVTVLAFPLYTFGIITGAVWAEAAWGRFWGWDPKETVAFVAWVLYAAYLHARATAGWRTSRAAWINSAGFATIVFNLFFINMVVAGLHSYAGV</sequence>
<feature type="transmembrane region" description="Helical" evidence="7">
    <location>
        <begin position="151"/>
        <end position="170"/>
    </location>
</feature>
<dbReference type="InterPro" id="IPR045062">
    <property type="entry name" value="Cyt_c_biogenesis_CcsA/CcmC"/>
</dbReference>
<protein>
    <submittedName>
        <fullName evidence="9">C-type cytochrome biogenesis protein CcsB</fullName>
    </submittedName>
</protein>
<name>A0ABN1Y714_9PSEU</name>
<evidence type="ECO:0000256" key="2">
    <source>
        <dbReference type="ARBA" id="ARBA00022692"/>
    </source>
</evidence>
<feature type="transmembrane region" description="Helical" evidence="7">
    <location>
        <begin position="297"/>
        <end position="321"/>
    </location>
</feature>
<feature type="region of interest" description="Disordered" evidence="6">
    <location>
        <begin position="48"/>
        <end position="82"/>
    </location>
</feature>
<dbReference type="RefSeq" id="WP_344027058.1">
    <property type="nucleotide sequence ID" value="NZ_BAAAJK010000036.1"/>
</dbReference>
<feature type="transmembrane region" description="Helical" evidence="7">
    <location>
        <begin position="120"/>
        <end position="139"/>
    </location>
</feature>
<dbReference type="PANTHER" id="PTHR30071">
    <property type="entry name" value="HEME EXPORTER PROTEIN C"/>
    <property type="match status" value="1"/>
</dbReference>
<feature type="transmembrane region" description="Helical" evidence="7">
    <location>
        <begin position="232"/>
        <end position="255"/>
    </location>
</feature>
<dbReference type="Pfam" id="PF01578">
    <property type="entry name" value="Cytochrom_C_asm"/>
    <property type="match status" value="1"/>
</dbReference>
<organism evidence="9 10">
    <name type="scientific">Pseudonocardia kongjuensis</name>
    <dbReference type="NCBI Taxonomy" id="102227"/>
    <lineage>
        <taxon>Bacteria</taxon>
        <taxon>Bacillati</taxon>
        <taxon>Actinomycetota</taxon>
        <taxon>Actinomycetes</taxon>
        <taxon>Pseudonocardiales</taxon>
        <taxon>Pseudonocardiaceae</taxon>
        <taxon>Pseudonocardia</taxon>
    </lineage>
</organism>
<comment type="subcellular location">
    <subcellularLocation>
        <location evidence="1">Membrane</location>
        <topology evidence="1">Multi-pass membrane protein</topology>
    </subcellularLocation>
</comment>
<reference evidence="9 10" key="1">
    <citation type="journal article" date="2019" name="Int. J. Syst. Evol. Microbiol.">
        <title>The Global Catalogue of Microorganisms (GCM) 10K type strain sequencing project: providing services to taxonomists for standard genome sequencing and annotation.</title>
        <authorList>
            <consortium name="The Broad Institute Genomics Platform"/>
            <consortium name="The Broad Institute Genome Sequencing Center for Infectious Disease"/>
            <person name="Wu L."/>
            <person name="Ma J."/>
        </authorList>
    </citation>
    <scope>NUCLEOTIDE SEQUENCE [LARGE SCALE GENOMIC DNA]</scope>
    <source>
        <strain evidence="9 10">JCM 11896</strain>
    </source>
</reference>
<dbReference type="PANTHER" id="PTHR30071:SF1">
    <property type="entry name" value="CYTOCHROME B_B6 PROTEIN-RELATED"/>
    <property type="match status" value="1"/>
</dbReference>
<evidence type="ECO:0000256" key="5">
    <source>
        <dbReference type="ARBA" id="ARBA00023136"/>
    </source>
</evidence>
<keyword evidence="2 7" id="KW-0812">Transmembrane</keyword>
<evidence type="ECO:0000259" key="8">
    <source>
        <dbReference type="Pfam" id="PF01578"/>
    </source>
</evidence>
<comment type="caution">
    <text evidence="9">The sequence shown here is derived from an EMBL/GenBank/DDBJ whole genome shotgun (WGS) entry which is preliminary data.</text>
</comment>
<dbReference type="InterPro" id="IPR017562">
    <property type="entry name" value="Cyt_c_biogenesis_CcsA"/>
</dbReference>
<feature type="transmembrane region" description="Helical" evidence="7">
    <location>
        <begin position="87"/>
        <end position="108"/>
    </location>
</feature>
<evidence type="ECO:0000256" key="1">
    <source>
        <dbReference type="ARBA" id="ARBA00004141"/>
    </source>
</evidence>
<dbReference type="Proteomes" id="UP001501414">
    <property type="component" value="Unassembled WGS sequence"/>
</dbReference>
<feature type="transmembrane region" description="Helical" evidence="7">
    <location>
        <begin position="14"/>
        <end position="35"/>
    </location>
</feature>
<dbReference type="InterPro" id="IPR002541">
    <property type="entry name" value="Cyt_c_assembly"/>
</dbReference>
<evidence type="ECO:0000256" key="3">
    <source>
        <dbReference type="ARBA" id="ARBA00022748"/>
    </source>
</evidence>
<evidence type="ECO:0000256" key="6">
    <source>
        <dbReference type="SAM" id="MobiDB-lite"/>
    </source>
</evidence>
<evidence type="ECO:0000313" key="10">
    <source>
        <dbReference type="Proteomes" id="UP001501414"/>
    </source>
</evidence>
<accession>A0ABN1Y714</accession>
<feature type="transmembrane region" description="Helical" evidence="7">
    <location>
        <begin position="267"/>
        <end position="285"/>
    </location>
</feature>
<keyword evidence="4 7" id="KW-1133">Transmembrane helix</keyword>
<dbReference type="NCBIfam" id="TIGR03144">
    <property type="entry name" value="cytochr_II_ccsB"/>
    <property type="match status" value="1"/>
</dbReference>
<evidence type="ECO:0000313" key="9">
    <source>
        <dbReference type="EMBL" id="GAA1398059.1"/>
    </source>
</evidence>
<keyword evidence="5 7" id="KW-0472">Membrane</keyword>
<keyword evidence="10" id="KW-1185">Reference proteome</keyword>
<feature type="transmembrane region" description="Helical" evidence="7">
    <location>
        <begin position="182"/>
        <end position="209"/>
    </location>
</feature>
<evidence type="ECO:0000256" key="4">
    <source>
        <dbReference type="ARBA" id="ARBA00022989"/>
    </source>
</evidence>
<feature type="domain" description="Cytochrome c assembly protein" evidence="8">
    <location>
        <begin position="119"/>
        <end position="322"/>
    </location>
</feature>
<evidence type="ECO:0000256" key="7">
    <source>
        <dbReference type="SAM" id="Phobius"/>
    </source>
</evidence>
<proteinExistence type="predicted"/>